<keyword evidence="3" id="KW-1185">Reference proteome</keyword>
<protein>
    <recommendedName>
        <fullName evidence="4">Lipoprotein</fullName>
    </recommendedName>
</protein>
<dbReference type="Proteomes" id="UP000019265">
    <property type="component" value="Chromosome"/>
</dbReference>
<dbReference type="EMBL" id="CP006934">
    <property type="protein sequence ID" value="AHI53799.1"/>
    <property type="molecule type" value="Genomic_DNA"/>
</dbReference>
<feature type="signal peptide" evidence="1">
    <location>
        <begin position="1"/>
        <end position="23"/>
    </location>
</feature>
<feature type="chain" id="PRO_5004876131" description="Lipoprotein" evidence="1">
    <location>
        <begin position="24"/>
        <end position="592"/>
    </location>
</feature>
<evidence type="ECO:0008006" key="4">
    <source>
        <dbReference type="Google" id="ProtNLM"/>
    </source>
</evidence>
<dbReference type="KEGG" id="ssab:SSABA_v1c03900"/>
<organism evidence="2 3">
    <name type="scientific">Spiroplasma sabaudiense Ar-1343</name>
    <dbReference type="NCBI Taxonomy" id="1276257"/>
    <lineage>
        <taxon>Bacteria</taxon>
        <taxon>Bacillati</taxon>
        <taxon>Mycoplasmatota</taxon>
        <taxon>Mollicutes</taxon>
        <taxon>Entomoplasmatales</taxon>
        <taxon>Spiroplasmataceae</taxon>
        <taxon>Spiroplasma</taxon>
    </lineage>
</organism>
<dbReference type="PATRIC" id="fig|1276257.3.peg.399"/>
<dbReference type="OrthoDB" id="387750at2"/>
<dbReference type="RefSeq" id="WP_025250936.1">
    <property type="nucleotide sequence ID" value="NZ_CP006934.1"/>
</dbReference>
<dbReference type="PROSITE" id="PS51257">
    <property type="entry name" value="PROKAR_LIPOPROTEIN"/>
    <property type="match status" value="1"/>
</dbReference>
<name>W6AJA4_9MOLU</name>
<proteinExistence type="predicted"/>
<sequence>MKKLLTILATSSLIVSAPLSVVACKRTNNKPSVGGEFDFEVAKREALSLISTITSSHLRSDLSKYYFIDEQEEPNLGLEFLSFQTLQGLLGQSNSLEITLGSETYNQISEDIEGFVDWNRITKEVYREISSDINLATVLYQQENPLQNFFTLEKVKLTLLNDEAIRLAYQINIPVTLRDISYNKEITHITHNFEMNFIRTPDLAAQLTAINQQVQAKLAGADFANQFEFISDSGDALKTAQFSQTNSNSNEVFNQLLTTLEPIGDNLAIDASKITLSSQSLAASITDRSSGWVGLLDWSQNSDVRVTQLKDYFIRNQISAEELAKIIAKNNSGYIAVSSPPGFPTIVDPTTSHSISVYGTLHGINRSTELKILLNQTGSQFKIDSTNSAEKRVIGVFGMKVNNFFVNYRNPSFPDKVIPFALPESYIFTRQKTSFTNTQELYNDFIKVSLEFNKQLYNLTTNSGDEVWRFNLPSNLPITDLKFNKKYLSSTYFDELIYEEIKKFKANHLDSKISDYINGYAGIGTQFEVNEQGYIRFYNNNQLQSNNSLAFFWINANSQGSSYGNVYGAKSYFGTVSNNSLTGPTKMQFILE</sequence>
<dbReference type="HOGENOM" id="CLU_032639_0_0_14"/>
<dbReference type="AlphaFoldDB" id="W6AJA4"/>
<evidence type="ECO:0000313" key="2">
    <source>
        <dbReference type="EMBL" id="AHI53799.1"/>
    </source>
</evidence>
<reference evidence="2 3" key="1">
    <citation type="journal article" date="2014" name="Genome Biol. Evol.">
        <title>Molecular evolution of the substrate utilization strategies and putative virulence factors in mosquito-associated Spiroplasma species.</title>
        <authorList>
            <person name="Chang T.H."/>
            <person name="Lo W.S."/>
            <person name="Ku C."/>
            <person name="Chen L.L."/>
            <person name="Kuo C.H."/>
        </authorList>
    </citation>
    <scope>NUCLEOTIDE SEQUENCE [LARGE SCALE GENOMIC DNA]</scope>
    <source>
        <strain evidence="2">Ar-1343</strain>
    </source>
</reference>
<evidence type="ECO:0000256" key="1">
    <source>
        <dbReference type="SAM" id="SignalP"/>
    </source>
</evidence>
<evidence type="ECO:0000313" key="3">
    <source>
        <dbReference type="Proteomes" id="UP000019265"/>
    </source>
</evidence>
<accession>W6AJA4</accession>
<keyword evidence="1" id="KW-0732">Signal</keyword>
<gene>
    <name evidence="2" type="ORF">SSABA_v1c03900</name>
</gene>